<reference evidence="4" key="1">
    <citation type="submission" date="2012-12" db="EMBL/GenBank/DDBJ databases">
        <authorList>
            <person name="Hellsten U."/>
            <person name="Grimwood J."/>
            <person name="Chapman J.A."/>
            <person name="Shapiro H."/>
            <person name="Aerts A."/>
            <person name="Otillar R.P."/>
            <person name="Terry A.Y."/>
            <person name="Boore J.L."/>
            <person name="Simakov O."/>
            <person name="Marletaz F."/>
            <person name="Cho S.-J."/>
            <person name="Edsinger-Gonzales E."/>
            <person name="Havlak P."/>
            <person name="Kuo D.-H."/>
            <person name="Larsson T."/>
            <person name="Lv J."/>
            <person name="Arendt D."/>
            <person name="Savage R."/>
            <person name="Osoegawa K."/>
            <person name="de Jong P."/>
            <person name="Lindberg D.R."/>
            <person name="Seaver E.C."/>
            <person name="Weisblat D.A."/>
            <person name="Putnam N.H."/>
            <person name="Grigoriev I.V."/>
            <person name="Rokhsar D.S."/>
        </authorList>
    </citation>
    <scope>NUCLEOTIDE SEQUENCE</scope>
</reference>
<dbReference type="RefSeq" id="XP_009022626.1">
    <property type="nucleotide sequence ID" value="XM_009024378.1"/>
</dbReference>
<feature type="region of interest" description="Disordered" evidence="1">
    <location>
        <begin position="166"/>
        <end position="189"/>
    </location>
</feature>
<evidence type="ECO:0000313" key="2">
    <source>
        <dbReference type="EMBL" id="ESN98620.1"/>
    </source>
</evidence>
<dbReference type="AlphaFoldDB" id="T1ES73"/>
<protein>
    <recommendedName>
        <fullName evidence="5">C2 domain-containing protein</fullName>
    </recommendedName>
</protein>
<sequence length="189" mass="20280">MTLQMSVWDDGGLDPDVFYGEVLVVCQDADVTGEVTLTLSLQEHDPTSGPMPTPSPKYLLVKSRRRNNNSAGTGSSSGAAVATGDAATATSSKDSENVLHGKKLEESSSAEKEVPPAASTSKIGKITRRVSEFASKMRLDISSANTGQLHRKSPNVKRKSIFKMMTRRRMSLPPETNKARSSSVPGRSK</sequence>
<feature type="compositionally biased region" description="Basic and acidic residues" evidence="1">
    <location>
        <begin position="93"/>
        <end position="114"/>
    </location>
</feature>
<reference evidence="2 4" key="2">
    <citation type="journal article" date="2013" name="Nature">
        <title>Insights into bilaterian evolution from three spiralian genomes.</title>
        <authorList>
            <person name="Simakov O."/>
            <person name="Marletaz F."/>
            <person name="Cho S.J."/>
            <person name="Edsinger-Gonzales E."/>
            <person name="Havlak P."/>
            <person name="Hellsten U."/>
            <person name="Kuo D.H."/>
            <person name="Larsson T."/>
            <person name="Lv J."/>
            <person name="Arendt D."/>
            <person name="Savage R."/>
            <person name="Osoegawa K."/>
            <person name="de Jong P."/>
            <person name="Grimwood J."/>
            <person name="Chapman J.A."/>
            <person name="Shapiro H."/>
            <person name="Aerts A."/>
            <person name="Otillar R.P."/>
            <person name="Terry A.Y."/>
            <person name="Boore J.L."/>
            <person name="Grigoriev I.V."/>
            <person name="Lindberg D.R."/>
            <person name="Seaver E.C."/>
            <person name="Weisblat D.A."/>
            <person name="Putnam N.H."/>
            <person name="Rokhsar D.S."/>
        </authorList>
    </citation>
    <scope>NUCLEOTIDE SEQUENCE</scope>
</reference>
<evidence type="ECO:0000313" key="4">
    <source>
        <dbReference type="Proteomes" id="UP000015101"/>
    </source>
</evidence>
<proteinExistence type="predicted"/>
<dbReference type="HOGENOM" id="CLU_1435892_0_0_1"/>
<keyword evidence="4" id="KW-1185">Reference proteome</keyword>
<evidence type="ECO:0008006" key="5">
    <source>
        <dbReference type="Google" id="ProtNLM"/>
    </source>
</evidence>
<feature type="compositionally biased region" description="Low complexity" evidence="1">
    <location>
        <begin position="70"/>
        <end position="92"/>
    </location>
</feature>
<feature type="region of interest" description="Disordered" evidence="1">
    <location>
        <begin position="67"/>
        <end position="122"/>
    </location>
</feature>
<dbReference type="GeneID" id="20199423"/>
<gene>
    <name evidence="3" type="primary">20199423</name>
    <name evidence="2" type="ORF">HELRODRAFT_162056</name>
</gene>
<dbReference type="InParanoid" id="T1ES73"/>
<reference evidence="3" key="3">
    <citation type="submission" date="2015-06" db="UniProtKB">
        <authorList>
            <consortium name="EnsemblMetazoa"/>
        </authorList>
    </citation>
    <scope>IDENTIFICATION</scope>
</reference>
<dbReference type="EnsemblMetazoa" id="HelroT162056">
    <property type="protein sequence ID" value="HelroP162056"/>
    <property type="gene ID" value="HelroG162056"/>
</dbReference>
<evidence type="ECO:0000256" key="1">
    <source>
        <dbReference type="SAM" id="MobiDB-lite"/>
    </source>
</evidence>
<feature type="compositionally biased region" description="Polar residues" evidence="1">
    <location>
        <begin position="179"/>
        <end position="189"/>
    </location>
</feature>
<organism evidence="3 4">
    <name type="scientific">Helobdella robusta</name>
    <name type="common">Californian leech</name>
    <dbReference type="NCBI Taxonomy" id="6412"/>
    <lineage>
        <taxon>Eukaryota</taxon>
        <taxon>Metazoa</taxon>
        <taxon>Spiralia</taxon>
        <taxon>Lophotrochozoa</taxon>
        <taxon>Annelida</taxon>
        <taxon>Clitellata</taxon>
        <taxon>Hirudinea</taxon>
        <taxon>Rhynchobdellida</taxon>
        <taxon>Glossiphoniidae</taxon>
        <taxon>Helobdella</taxon>
    </lineage>
</organism>
<dbReference type="Proteomes" id="UP000015101">
    <property type="component" value="Unassembled WGS sequence"/>
</dbReference>
<name>T1ES73_HELRO</name>
<dbReference type="EMBL" id="AMQM01001019">
    <property type="status" value="NOT_ANNOTATED_CDS"/>
    <property type="molecule type" value="Genomic_DNA"/>
</dbReference>
<evidence type="ECO:0000313" key="3">
    <source>
        <dbReference type="EnsemblMetazoa" id="HelroP162056"/>
    </source>
</evidence>
<accession>T1ES73</accession>
<dbReference type="EMBL" id="KB097143">
    <property type="protein sequence ID" value="ESN98620.1"/>
    <property type="molecule type" value="Genomic_DNA"/>
</dbReference>
<dbReference type="CTD" id="20199423"/>
<dbReference type="KEGG" id="hro:HELRODRAFT_162056"/>